<evidence type="ECO:0008006" key="2">
    <source>
        <dbReference type="Google" id="ProtNLM"/>
    </source>
</evidence>
<accession>A0A0F9J245</accession>
<name>A0A0F9J245_9ZZZZ</name>
<evidence type="ECO:0000313" key="1">
    <source>
        <dbReference type="EMBL" id="KKM63673.1"/>
    </source>
</evidence>
<comment type="caution">
    <text evidence="1">The sequence shown here is derived from an EMBL/GenBank/DDBJ whole genome shotgun (WGS) entry which is preliminary data.</text>
</comment>
<reference evidence="1" key="1">
    <citation type="journal article" date="2015" name="Nature">
        <title>Complex archaea that bridge the gap between prokaryotes and eukaryotes.</title>
        <authorList>
            <person name="Spang A."/>
            <person name="Saw J.H."/>
            <person name="Jorgensen S.L."/>
            <person name="Zaremba-Niedzwiedzka K."/>
            <person name="Martijn J."/>
            <person name="Lind A.E."/>
            <person name="van Eijk R."/>
            <person name="Schleper C."/>
            <person name="Guy L."/>
            <person name="Ettema T.J."/>
        </authorList>
    </citation>
    <scope>NUCLEOTIDE SEQUENCE</scope>
</reference>
<sequence length="54" mass="6480">MSEIIIFRCGFCKDGIGRTRKGLRDHIGENHLRNEFFNFGTKKEKRHQIIREVF</sequence>
<organism evidence="1">
    <name type="scientific">marine sediment metagenome</name>
    <dbReference type="NCBI Taxonomy" id="412755"/>
    <lineage>
        <taxon>unclassified sequences</taxon>
        <taxon>metagenomes</taxon>
        <taxon>ecological metagenomes</taxon>
    </lineage>
</organism>
<gene>
    <name evidence="1" type="ORF">LCGC14_1509170</name>
</gene>
<dbReference type="AlphaFoldDB" id="A0A0F9J245"/>
<protein>
    <recommendedName>
        <fullName evidence="2">C2H2-type domain-containing protein</fullName>
    </recommendedName>
</protein>
<dbReference type="EMBL" id="LAZR01011057">
    <property type="protein sequence ID" value="KKM63673.1"/>
    <property type="molecule type" value="Genomic_DNA"/>
</dbReference>
<proteinExistence type="predicted"/>